<dbReference type="Gene3D" id="2.60.40.1120">
    <property type="entry name" value="Carboxypeptidase-like, regulatory domain"/>
    <property type="match status" value="1"/>
</dbReference>
<dbReference type="NCBIfam" id="TIGR04056">
    <property type="entry name" value="OMP_RagA_SusC"/>
    <property type="match status" value="1"/>
</dbReference>
<dbReference type="SUPFAM" id="SSF49464">
    <property type="entry name" value="Carboxypeptidase regulatory domain-like"/>
    <property type="match status" value="1"/>
</dbReference>
<keyword evidence="4 8" id="KW-0812">Transmembrane</keyword>
<keyword evidence="7 8" id="KW-0998">Cell outer membrane</keyword>
<evidence type="ECO:0000256" key="9">
    <source>
        <dbReference type="RuleBase" id="RU003357"/>
    </source>
</evidence>
<dbReference type="Gene3D" id="2.170.130.10">
    <property type="entry name" value="TonB-dependent receptor, plug domain"/>
    <property type="match status" value="1"/>
</dbReference>
<dbReference type="AlphaFoldDB" id="A0A418M158"/>
<protein>
    <submittedName>
        <fullName evidence="13">SusC/RagA family TonB-linked outer membrane protein</fullName>
    </submittedName>
</protein>
<dbReference type="Pfam" id="PF13715">
    <property type="entry name" value="CarbopepD_reg_2"/>
    <property type="match status" value="1"/>
</dbReference>
<dbReference type="RefSeq" id="WP_119670454.1">
    <property type="nucleotide sequence ID" value="NZ_QXED01000008.1"/>
</dbReference>
<dbReference type="InterPro" id="IPR037066">
    <property type="entry name" value="Plug_dom_sf"/>
</dbReference>
<dbReference type="Pfam" id="PF00593">
    <property type="entry name" value="TonB_dep_Rec_b-barrel"/>
    <property type="match status" value="1"/>
</dbReference>
<dbReference type="GO" id="GO:0009279">
    <property type="term" value="C:cell outer membrane"/>
    <property type="evidence" value="ECO:0007669"/>
    <property type="project" value="UniProtKB-SubCell"/>
</dbReference>
<sequence length="1097" mass="118356">MSRFLLMSLLFVCSSWATAWAQERKITGKIVSADDGAPIPGVSVVLKGTTKGTNSDAEGMYSIVVPDKGGKLVFSFVGSATQEVEVGNRSSIDVRLENDSKQLTEVVVTAVGIQRDKKALAYAVSNVKGDLLQQRSEPDPLRALAGKVPGVNITAGNGAPGAGTRITIRGNNSFTGNNQPLFVVDGIPFDNSVNSTQGYNQNTVTTNRAYDIDPNNIENMTVLKGAAASALYGSRAANGVIVITTKSGSKSARKGLEVNFNSSYSVENVSSIPDYQNTYTQGSNQTYNGGFIGNWGTVFPAEVDRVNAALGFDRYSKIIDPDFPAGTIPHPLVDATVPYGAARYQTAFPELLQPNGRGIAVPLVPHDIIGGFFRTGKVLENGIQINSTGDKTSLNASVSRTRNDGIIPNSFTERTTLSFGGNATLTNKLNVAGSVAYTNTNQQSPQSGAGYYADYGGLASAGSIYGRLFYLPRNYDLNNYPFENPVDGSNVFYRALDNPLWTAKYNLYNSAVNRIYGNMTLSYDVTPWLNLTARGGLNTYSETRKNVVRPGGTFVPLGSVSRQDLTKTEVDFTFLATAQHDFSEKFNAKLLLGFNPNERTYTESSVAGSPVIDPNVLTIGGTLNQNAADYRYTRRLYGVFGELTLGYNNFAFLTASVRNDHSSTLPAGNNSYYYPAVAGSFVFTEVLNLPKNILNFGKLRANYAMVGKDADPYQVFTAYNLGRTFYNGTAISTASLPSQLNNVNLKPEFTSEVELGAELQFFNNRIGVDVAHFDRISTDLIVTRELPRTSGFATEITNAGKISNKGWEVGLTLVPIRAANGLTWSSFVAYTRIRSRVEDAGPGGEIFIGGTGLSSLGTIFRNGLPYGQIIGSRNARDENGNLLINPSTGLPIRAASSGVIGDPNTKYTVGWTNTVSFKNFTLTVLTDYKAGGSLFSSTAASLLLRGQLKNSEDREGMRVIPGVLGDPATYKPLVGEDGKPIKNTIAMTAFQYHFTDGYGAYGADEVNIYDATVVRLREVSLGYSVPKAFLQRYAKVFGSLRLSVSGRNLWFYAPNMLEGLNFDPEVLSNFADSNIQGFDLGAAPSTRRFGVNLNASF</sequence>
<evidence type="ECO:0000256" key="10">
    <source>
        <dbReference type="SAM" id="SignalP"/>
    </source>
</evidence>
<evidence type="ECO:0000256" key="2">
    <source>
        <dbReference type="ARBA" id="ARBA00022448"/>
    </source>
</evidence>
<evidence type="ECO:0000256" key="7">
    <source>
        <dbReference type="ARBA" id="ARBA00023237"/>
    </source>
</evidence>
<evidence type="ECO:0000313" key="14">
    <source>
        <dbReference type="Proteomes" id="UP000283523"/>
    </source>
</evidence>
<keyword evidence="2 8" id="KW-0813">Transport</keyword>
<proteinExistence type="inferred from homology"/>
<dbReference type="OrthoDB" id="9768177at2"/>
<comment type="similarity">
    <text evidence="8 9">Belongs to the TonB-dependent receptor family.</text>
</comment>
<evidence type="ECO:0000259" key="11">
    <source>
        <dbReference type="Pfam" id="PF00593"/>
    </source>
</evidence>
<dbReference type="InterPro" id="IPR023996">
    <property type="entry name" value="TonB-dep_OMP_SusC/RagA"/>
</dbReference>
<feature type="signal peptide" evidence="10">
    <location>
        <begin position="1"/>
        <end position="21"/>
    </location>
</feature>
<dbReference type="PROSITE" id="PS52016">
    <property type="entry name" value="TONB_DEPENDENT_REC_3"/>
    <property type="match status" value="1"/>
</dbReference>
<dbReference type="InterPro" id="IPR036942">
    <property type="entry name" value="Beta-barrel_TonB_sf"/>
</dbReference>
<evidence type="ECO:0000256" key="8">
    <source>
        <dbReference type="PROSITE-ProRule" id="PRU01360"/>
    </source>
</evidence>
<dbReference type="Gene3D" id="2.40.170.20">
    <property type="entry name" value="TonB-dependent receptor, beta-barrel domain"/>
    <property type="match status" value="1"/>
</dbReference>
<dbReference type="InterPro" id="IPR000531">
    <property type="entry name" value="Beta-barrel_TonB"/>
</dbReference>
<reference evidence="13 14" key="1">
    <citation type="submission" date="2018-08" db="EMBL/GenBank/DDBJ databases">
        <title>Fibrisoma montanum sp. nov., isolated from Danxia mountain soil.</title>
        <authorList>
            <person name="Huang Y."/>
        </authorList>
    </citation>
    <scope>NUCLEOTIDE SEQUENCE [LARGE SCALE GENOMIC DNA]</scope>
    <source>
        <strain evidence="13 14">HYT19</strain>
    </source>
</reference>
<dbReference type="NCBIfam" id="TIGR04057">
    <property type="entry name" value="SusC_RagA_signa"/>
    <property type="match status" value="1"/>
</dbReference>
<dbReference type="InterPro" id="IPR023997">
    <property type="entry name" value="TonB-dep_OMP_SusC/RagA_CS"/>
</dbReference>
<dbReference type="EMBL" id="QXED01000008">
    <property type="protein sequence ID" value="RIV19351.1"/>
    <property type="molecule type" value="Genomic_DNA"/>
</dbReference>
<dbReference type="Pfam" id="PF07715">
    <property type="entry name" value="Plug"/>
    <property type="match status" value="1"/>
</dbReference>
<accession>A0A418M158</accession>
<evidence type="ECO:0000256" key="4">
    <source>
        <dbReference type="ARBA" id="ARBA00022692"/>
    </source>
</evidence>
<dbReference type="InterPro" id="IPR008969">
    <property type="entry name" value="CarboxyPept-like_regulatory"/>
</dbReference>
<gene>
    <name evidence="13" type="ORF">DYU11_24920</name>
</gene>
<evidence type="ECO:0000256" key="5">
    <source>
        <dbReference type="ARBA" id="ARBA00023077"/>
    </source>
</evidence>
<dbReference type="SUPFAM" id="SSF56935">
    <property type="entry name" value="Porins"/>
    <property type="match status" value="1"/>
</dbReference>
<keyword evidence="3 8" id="KW-1134">Transmembrane beta strand</keyword>
<organism evidence="13 14">
    <name type="scientific">Fibrisoma montanum</name>
    <dbReference type="NCBI Taxonomy" id="2305895"/>
    <lineage>
        <taxon>Bacteria</taxon>
        <taxon>Pseudomonadati</taxon>
        <taxon>Bacteroidota</taxon>
        <taxon>Cytophagia</taxon>
        <taxon>Cytophagales</taxon>
        <taxon>Spirosomataceae</taxon>
        <taxon>Fibrisoma</taxon>
    </lineage>
</organism>
<feature type="chain" id="PRO_5019051952" evidence="10">
    <location>
        <begin position="22"/>
        <end position="1097"/>
    </location>
</feature>
<evidence type="ECO:0000256" key="6">
    <source>
        <dbReference type="ARBA" id="ARBA00023136"/>
    </source>
</evidence>
<comment type="caution">
    <text evidence="13">The sequence shown here is derived from an EMBL/GenBank/DDBJ whole genome shotgun (WGS) entry which is preliminary data.</text>
</comment>
<keyword evidence="10" id="KW-0732">Signal</keyword>
<feature type="domain" description="TonB-dependent receptor-like beta-barrel" evidence="11">
    <location>
        <begin position="473"/>
        <end position="838"/>
    </location>
</feature>
<evidence type="ECO:0000313" key="13">
    <source>
        <dbReference type="EMBL" id="RIV19351.1"/>
    </source>
</evidence>
<feature type="domain" description="TonB-dependent receptor plug" evidence="12">
    <location>
        <begin position="117"/>
        <end position="240"/>
    </location>
</feature>
<dbReference type="Proteomes" id="UP000283523">
    <property type="component" value="Unassembled WGS sequence"/>
</dbReference>
<dbReference type="InterPro" id="IPR039426">
    <property type="entry name" value="TonB-dep_rcpt-like"/>
</dbReference>
<comment type="subcellular location">
    <subcellularLocation>
        <location evidence="1 8">Cell outer membrane</location>
        <topology evidence="1 8">Multi-pass membrane protein</topology>
    </subcellularLocation>
</comment>
<keyword evidence="14" id="KW-1185">Reference proteome</keyword>
<evidence type="ECO:0000256" key="3">
    <source>
        <dbReference type="ARBA" id="ARBA00022452"/>
    </source>
</evidence>
<evidence type="ECO:0000256" key="1">
    <source>
        <dbReference type="ARBA" id="ARBA00004571"/>
    </source>
</evidence>
<keyword evidence="6 8" id="KW-0472">Membrane</keyword>
<evidence type="ECO:0000259" key="12">
    <source>
        <dbReference type="Pfam" id="PF07715"/>
    </source>
</evidence>
<keyword evidence="5 9" id="KW-0798">TonB box</keyword>
<dbReference type="InterPro" id="IPR012910">
    <property type="entry name" value="Plug_dom"/>
</dbReference>
<name>A0A418M158_9BACT</name>